<dbReference type="OrthoDB" id="9802842at2"/>
<keyword evidence="1" id="KW-0812">Transmembrane</keyword>
<feature type="transmembrane region" description="Helical" evidence="1">
    <location>
        <begin position="58"/>
        <end position="80"/>
    </location>
</feature>
<dbReference type="AlphaFoldDB" id="E8QYQ6"/>
<accession>E8QYQ6</accession>
<feature type="transmembrane region" description="Helical" evidence="1">
    <location>
        <begin position="101"/>
        <end position="121"/>
    </location>
</feature>
<dbReference type="CDD" id="cd03498">
    <property type="entry name" value="SQR_TypeB_2_TM"/>
    <property type="match status" value="1"/>
</dbReference>
<gene>
    <name evidence="2" type="ordered locus">Isop_0437</name>
</gene>
<sequence>MLKAFSTSVGKKAIVAVTGLGLFLFVFGHMVGNLQFFLGRDTLNRYAEFLHSVPELLWVVRLGLLAFIVLHIAVTVKLWAENQAARPTRYVYQNYQRATLGSRYMILSGLTVLAFIVYHLLHFTVRVVPDDYAYLYEDKIDGIPVVLSRESPLPGHGPATKVVVRVASPSPSLADDATESQAAAEMTVSSRNLRHDCYGMVLAGFSQPPVVAFYLLAQVLLAFHLSHGASSMFQTLGWNSPRYRPLVSRIGPVMATIICLGFISVPIAIQIDVWTGVFGFAAG</sequence>
<feature type="transmembrane region" description="Helical" evidence="1">
    <location>
        <begin position="210"/>
        <end position="229"/>
    </location>
</feature>
<dbReference type="HOGENOM" id="CLU_077968_0_0_0"/>
<protein>
    <submittedName>
        <fullName evidence="2">Succinate dehydrogenase (Or fumarate reductase) cytochrome b subunit, b558 family</fullName>
    </submittedName>
</protein>
<organism evidence="2 3">
    <name type="scientific">Isosphaera pallida (strain ATCC 43644 / DSM 9630 / IS1B)</name>
    <dbReference type="NCBI Taxonomy" id="575540"/>
    <lineage>
        <taxon>Bacteria</taxon>
        <taxon>Pseudomonadati</taxon>
        <taxon>Planctomycetota</taxon>
        <taxon>Planctomycetia</taxon>
        <taxon>Isosphaerales</taxon>
        <taxon>Isosphaeraceae</taxon>
        <taxon>Isosphaera</taxon>
    </lineage>
</organism>
<dbReference type="InterPro" id="IPR011138">
    <property type="entry name" value="Cytochrome_b-558"/>
</dbReference>
<dbReference type="Proteomes" id="UP000008631">
    <property type="component" value="Chromosome"/>
</dbReference>
<keyword evidence="1" id="KW-1133">Transmembrane helix</keyword>
<dbReference type="SUPFAM" id="SSF81343">
    <property type="entry name" value="Fumarate reductase respiratory complex transmembrane subunits"/>
    <property type="match status" value="1"/>
</dbReference>
<dbReference type="KEGG" id="ipa:Isop_0437"/>
<dbReference type="EMBL" id="CP002353">
    <property type="protein sequence ID" value="ADV61032.1"/>
    <property type="molecule type" value="Genomic_DNA"/>
</dbReference>
<dbReference type="NCBIfam" id="TIGR02046">
    <property type="entry name" value="sdhC_b558_fam"/>
    <property type="match status" value="1"/>
</dbReference>
<evidence type="ECO:0000256" key="1">
    <source>
        <dbReference type="SAM" id="Phobius"/>
    </source>
</evidence>
<dbReference type="RefSeq" id="WP_013563321.1">
    <property type="nucleotide sequence ID" value="NC_014962.1"/>
</dbReference>
<reference evidence="2 3" key="2">
    <citation type="journal article" date="2011" name="Stand. Genomic Sci.">
        <title>Complete genome sequence of Isosphaera pallida type strain (IS1B).</title>
        <authorList>
            <consortium name="US DOE Joint Genome Institute (JGI-PGF)"/>
            <person name="Goker M."/>
            <person name="Cleland D."/>
            <person name="Saunders E."/>
            <person name="Lapidus A."/>
            <person name="Nolan M."/>
            <person name="Lucas S."/>
            <person name="Hammon N."/>
            <person name="Deshpande S."/>
            <person name="Cheng J.F."/>
            <person name="Tapia R."/>
            <person name="Han C."/>
            <person name="Goodwin L."/>
            <person name="Pitluck S."/>
            <person name="Liolios K."/>
            <person name="Pagani I."/>
            <person name="Ivanova N."/>
            <person name="Mavromatis K."/>
            <person name="Pati A."/>
            <person name="Chen A."/>
            <person name="Palaniappan K."/>
            <person name="Land M."/>
            <person name="Hauser L."/>
            <person name="Chang Y.J."/>
            <person name="Jeffries C.D."/>
            <person name="Detter J.C."/>
            <person name="Beck B."/>
            <person name="Woyke T."/>
            <person name="Bristow J."/>
            <person name="Eisen J.A."/>
            <person name="Markowitz V."/>
            <person name="Hugenholtz P."/>
            <person name="Kyrpides N.C."/>
            <person name="Klenk H.P."/>
        </authorList>
    </citation>
    <scope>NUCLEOTIDE SEQUENCE [LARGE SCALE GENOMIC DNA]</scope>
    <source>
        <strain evidence="3">ATCC 43644 / DSM 9630 / IS1B</strain>
    </source>
</reference>
<dbReference type="Gene3D" id="1.20.1300.10">
    <property type="entry name" value="Fumarate reductase/succinate dehydrogenase, transmembrane subunit"/>
    <property type="match status" value="1"/>
</dbReference>
<reference key="1">
    <citation type="submission" date="2010-11" db="EMBL/GenBank/DDBJ databases">
        <title>The complete sequence of chromosome of Isophaera pallida ATCC 43644.</title>
        <authorList>
            <consortium name="US DOE Joint Genome Institute (JGI-PGF)"/>
            <person name="Lucas S."/>
            <person name="Copeland A."/>
            <person name="Lapidus A."/>
            <person name="Bruce D."/>
            <person name="Goodwin L."/>
            <person name="Pitluck S."/>
            <person name="Kyrpides N."/>
            <person name="Mavromatis K."/>
            <person name="Pagani I."/>
            <person name="Ivanova N."/>
            <person name="Saunders E."/>
            <person name="Brettin T."/>
            <person name="Detter J.C."/>
            <person name="Han C."/>
            <person name="Tapia R."/>
            <person name="Land M."/>
            <person name="Hauser L."/>
            <person name="Markowitz V."/>
            <person name="Cheng J.-F."/>
            <person name="Hugenholtz P."/>
            <person name="Woyke T."/>
            <person name="Wu D."/>
            <person name="Eisen J.A."/>
        </authorList>
    </citation>
    <scope>NUCLEOTIDE SEQUENCE</scope>
    <source>
        <strain>ATCC 43644</strain>
    </source>
</reference>
<feature type="transmembrane region" description="Helical" evidence="1">
    <location>
        <begin position="12"/>
        <end position="38"/>
    </location>
</feature>
<feature type="transmembrane region" description="Helical" evidence="1">
    <location>
        <begin position="250"/>
        <end position="269"/>
    </location>
</feature>
<keyword evidence="1" id="KW-0472">Membrane</keyword>
<dbReference type="STRING" id="575540.Isop_0437"/>
<proteinExistence type="predicted"/>
<dbReference type="GO" id="GO:0016020">
    <property type="term" value="C:membrane"/>
    <property type="evidence" value="ECO:0007669"/>
    <property type="project" value="InterPro"/>
</dbReference>
<evidence type="ECO:0000313" key="3">
    <source>
        <dbReference type="Proteomes" id="UP000008631"/>
    </source>
</evidence>
<dbReference type="eggNOG" id="ENOG502Z7RU">
    <property type="taxonomic scope" value="Bacteria"/>
</dbReference>
<evidence type="ECO:0000313" key="2">
    <source>
        <dbReference type="EMBL" id="ADV61032.1"/>
    </source>
</evidence>
<dbReference type="InParanoid" id="E8QYQ6"/>
<keyword evidence="3" id="KW-1185">Reference proteome</keyword>
<dbReference type="InterPro" id="IPR034804">
    <property type="entry name" value="SQR/QFR_C/D"/>
</dbReference>
<name>E8QYQ6_ISOPI</name>